<name>A0A6J2YM62_SITOR</name>
<dbReference type="Proteomes" id="UP000504635">
    <property type="component" value="Unplaced"/>
</dbReference>
<evidence type="ECO:0000313" key="3">
    <source>
        <dbReference type="RefSeq" id="XP_030764259.1"/>
    </source>
</evidence>
<feature type="compositionally biased region" description="Basic and acidic residues" evidence="1">
    <location>
        <begin position="37"/>
        <end position="50"/>
    </location>
</feature>
<dbReference type="GeneID" id="115888630"/>
<accession>A0A6J2YM62</accession>
<feature type="region of interest" description="Disordered" evidence="1">
    <location>
        <begin position="1"/>
        <end position="83"/>
    </location>
</feature>
<dbReference type="KEGG" id="soy:115888630"/>
<proteinExistence type="predicted"/>
<dbReference type="AlphaFoldDB" id="A0A6J2YM62"/>
<feature type="compositionally biased region" description="Polar residues" evidence="1">
    <location>
        <begin position="51"/>
        <end position="62"/>
    </location>
</feature>
<protein>
    <submittedName>
        <fullName evidence="3">Uncharacterized protein LOC115888630</fullName>
    </submittedName>
</protein>
<gene>
    <name evidence="3" type="primary">LOC115888630</name>
</gene>
<evidence type="ECO:0000256" key="1">
    <source>
        <dbReference type="SAM" id="MobiDB-lite"/>
    </source>
</evidence>
<reference evidence="3" key="1">
    <citation type="submission" date="2025-08" db="UniProtKB">
        <authorList>
            <consortium name="RefSeq"/>
        </authorList>
    </citation>
    <scope>IDENTIFICATION</scope>
    <source>
        <tissue evidence="3">Gonads</tissue>
    </source>
</reference>
<organism evidence="2 3">
    <name type="scientific">Sitophilus oryzae</name>
    <name type="common">Rice weevil</name>
    <name type="synonym">Curculio oryzae</name>
    <dbReference type="NCBI Taxonomy" id="7048"/>
    <lineage>
        <taxon>Eukaryota</taxon>
        <taxon>Metazoa</taxon>
        <taxon>Ecdysozoa</taxon>
        <taxon>Arthropoda</taxon>
        <taxon>Hexapoda</taxon>
        <taxon>Insecta</taxon>
        <taxon>Pterygota</taxon>
        <taxon>Neoptera</taxon>
        <taxon>Endopterygota</taxon>
        <taxon>Coleoptera</taxon>
        <taxon>Polyphaga</taxon>
        <taxon>Cucujiformia</taxon>
        <taxon>Curculionidae</taxon>
        <taxon>Dryophthorinae</taxon>
        <taxon>Sitophilus</taxon>
    </lineage>
</organism>
<feature type="compositionally biased region" description="Polar residues" evidence="1">
    <location>
        <begin position="12"/>
        <end position="35"/>
    </location>
</feature>
<keyword evidence="2" id="KW-1185">Reference proteome</keyword>
<dbReference type="InParanoid" id="A0A6J2YM62"/>
<dbReference type="RefSeq" id="XP_030764259.1">
    <property type="nucleotide sequence ID" value="XM_030908399.1"/>
</dbReference>
<evidence type="ECO:0000313" key="2">
    <source>
        <dbReference type="Proteomes" id="UP000504635"/>
    </source>
</evidence>
<feature type="compositionally biased region" description="Basic and acidic residues" evidence="1">
    <location>
        <begin position="66"/>
        <end position="75"/>
    </location>
</feature>
<sequence length="256" mass="28720">MRGMVVNLPKKNLNTSRRNSCCNPITSDTHSFTKGRSSHDEDDRYSDKDQSSCLNSRNSTKTIPKKKSDSKRSQSFEHSTTKCGNKDCNTTSKSDTNIPYLQDLLIQFDNARHKLNTAVKLATTTLEHYTSRDSKDSIDGSCSNDNSTCSKWRNSTRVDQDNYTRNIGNTSMNRQPPVLDTLYSKKSDMSRSSSRMMASKKAEELQSTLNSLLEGSLTETSHFDHDISAIPKCCKESKSSNSLKFARSTLSAHSRD</sequence>